<dbReference type="EMBL" id="QZAA01000296">
    <property type="protein sequence ID" value="RQD72790.1"/>
    <property type="molecule type" value="Genomic_DNA"/>
</dbReference>
<dbReference type="Pfam" id="PF02596">
    <property type="entry name" value="DUF169"/>
    <property type="match status" value="1"/>
</dbReference>
<reference evidence="1 2" key="1">
    <citation type="submission" date="2018-08" db="EMBL/GenBank/DDBJ databases">
        <title>The metabolism and importance of syntrophic acetate oxidation coupled to methane or sulfide production in haloalkaline environments.</title>
        <authorList>
            <person name="Timmers P.H.A."/>
            <person name="Vavourakis C.D."/>
            <person name="Sorokin D.Y."/>
            <person name="Sinninghe Damste J.S."/>
            <person name="Muyzer G."/>
            <person name="Stams A.J.M."/>
            <person name="Plugge C.M."/>
        </authorList>
    </citation>
    <scope>NUCLEOTIDE SEQUENCE [LARGE SCALE GENOMIC DNA]</scope>
    <source>
        <strain evidence="1">MSAO_Bac1</strain>
    </source>
</reference>
<evidence type="ECO:0008006" key="3">
    <source>
        <dbReference type="Google" id="ProtNLM"/>
    </source>
</evidence>
<sequence>MESSLAQAIKLKNDPVAILWTDIRPEKALQFSKGQWGCVVEMLARAAEGHTAVFDRKAHGCPGGAVGLGFKRPEFGHIEYFLSRGSPGGGEGEYYKKTPECARESLESLPHLEVPTEYVVFKPLSELTSQDTPQAIVFLVNADQLSGLVTMANYDQPSRDNIIINFGAGCHSTLLEVIYQGHQEKPKAVMGLTDPSARKFISPELLSFSLPYKRFLELEKQVEESFLTKKTWSEIARRI</sequence>
<dbReference type="InterPro" id="IPR003748">
    <property type="entry name" value="DUF169"/>
</dbReference>
<name>A0A424Y974_9FIRM</name>
<dbReference type="AlphaFoldDB" id="A0A424Y974"/>
<gene>
    <name evidence="1" type="ORF">D5R97_10340</name>
</gene>
<accession>A0A424Y974</accession>
<proteinExistence type="predicted"/>
<dbReference type="Proteomes" id="UP000285138">
    <property type="component" value="Unassembled WGS sequence"/>
</dbReference>
<comment type="caution">
    <text evidence="1">The sequence shown here is derived from an EMBL/GenBank/DDBJ whole genome shotgun (WGS) entry which is preliminary data.</text>
</comment>
<evidence type="ECO:0000313" key="2">
    <source>
        <dbReference type="Proteomes" id="UP000285138"/>
    </source>
</evidence>
<evidence type="ECO:0000313" key="1">
    <source>
        <dbReference type="EMBL" id="RQD72790.1"/>
    </source>
</evidence>
<organism evidence="1 2">
    <name type="scientific">Candidatus Syntrophonatronum acetioxidans</name>
    <dbReference type="NCBI Taxonomy" id="1795816"/>
    <lineage>
        <taxon>Bacteria</taxon>
        <taxon>Bacillati</taxon>
        <taxon>Bacillota</taxon>
        <taxon>Clostridia</taxon>
        <taxon>Eubacteriales</taxon>
        <taxon>Syntrophomonadaceae</taxon>
        <taxon>Candidatus Syntrophonatronum</taxon>
    </lineage>
</organism>
<protein>
    <recommendedName>
        <fullName evidence="3">DUF169 domain-containing protein</fullName>
    </recommendedName>
</protein>